<feature type="active site" description="Nucleophile" evidence="6">
    <location>
        <position position="228"/>
    </location>
</feature>
<feature type="binding site" evidence="6">
    <location>
        <begin position="107"/>
        <end position="113"/>
    </location>
    <ligand>
        <name>S-adenosyl-L-methionine</name>
        <dbReference type="ChEBI" id="CHEBI:59789"/>
    </ligand>
</feature>
<dbReference type="InterPro" id="IPR029063">
    <property type="entry name" value="SAM-dependent_MTases_sf"/>
</dbReference>
<comment type="similarity">
    <text evidence="6">Belongs to the class I-like SAM-binding methyltransferase superfamily. RsmB/NOP family.</text>
</comment>
<dbReference type="Pfam" id="PF01189">
    <property type="entry name" value="Methyltr_RsmB-F"/>
    <property type="match status" value="1"/>
</dbReference>
<dbReference type="PANTHER" id="PTHR22807:SF30">
    <property type="entry name" value="28S RRNA (CYTOSINE(4447)-C(5))-METHYLTRANSFERASE-RELATED"/>
    <property type="match status" value="1"/>
</dbReference>
<reference evidence="8 9" key="1">
    <citation type="submission" date="2014-09" db="EMBL/GenBank/DDBJ databases">
        <title>Alistipes sp. 627, sp. nov., a novel member of the family Rikenellaceae isolated from human faeces.</title>
        <authorList>
            <person name="Shkoporov A.N."/>
            <person name="Chaplin A.V."/>
            <person name="Motuzova O.V."/>
            <person name="Kafarskaia L.I."/>
            <person name="Khokhlova E.V."/>
            <person name="Efimov B.A."/>
        </authorList>
    </citation>
    <scope>NUCLEOTIDE SEQUENCE [LARGE SCALE GENOMIC DNA]</scope>
    <source>
        <strain evidence="8 9">627</strain>
    </source>
</reference>
<evidence type="ECO:0000256" key="5">
    <source>
        <dbReference type="ARBA" id="ARBA00022884"/>
    </source>
</evidence>
<comment type="caution">
    <text evidence="8">The sequence shown here is derived from an EMBL/GenBank/DDBJ whole genome shotgun (WGS) entry which is preliminary data.</text>
</comment>
<evidence type="ECO:0000259" key="7">
    <source>
        <dbReference type="PROSITE" id="PS51686"/>
    </source>
</evidence>
<keyword evidence="4 6" id="KW-0949">S-adenosyl-L-methionine</keyword>
<dbReference type="Gene3D" id="3.40.50.150">
    <property type="entry name" value="Vaccinia Virus protein VP39"/>
    <property type="match status" value="1"/>
</dbReference>
<dbReference type="InterPro" id="IPR001678">
    <property type="entry name" value="MeTrfase_RsmB-F_NOP2_dom"/>
</dbReference>
<evidence type="ECO:0000256" key="3">
    <source>
        <dbReference type="ARBA" id="ARBA00022679"/>
    </source>
</evidence>
<organism evidence="8 9">
    <name type="scientific">Alistipes inops</name>
    <dbReference type="NCBI Taxonomy" id="1501391"/>
    <lineage>
        <taxon>Bacteria</taxon>
        <taxon>Pseudomonadati</taxon>
        <taxon>Bacteroidota</taxon>
        <taxon>Bacteroidia</taxon>
        <taxon>Bacteroidales</taxon>
        <taxon>Rikenellaceae</taxon>
        <taxon>Alistipes</taxon>
    </lineage>
</organism>
<evidence type="ECO:0000256" key="6">
    <source>
        <dbReference type="PROSITE-ProRule" id="PRU01023"/>
    </source>
</evidence>
<dbReference type="InterPro" id="IPR027391">
    <property type="entry name" value="Nol1_Nop2_Fmu_2"/>
</dbReference>
<dbReference type="PRINTS" id="PR02008">
    <property type="entry name" value="RCMTFAMILY"/>
</dbReference>
<dbReference type="Pfam" id="PF13636">
    <property type="entry name" value="Methyltranf_PUA"/>
    <property type="match status" value="1"/>
</dbReference>
<feature type="domain" description="SAM-dependent MTase RsmB/NOP-type" evidence="7">
    <location>
        <begin position="1"/>
        <end position="292"/>
    </location>
</feature>
<gene>
    <name evidence="8" type="ORF">LG35_05245</name>
</gene>
<dbReference type="RefSeq" id="WP_035472879.1">
    <property type="nucleotide sequence ID" value="NZ_JRGF01000005.1"/>
</dbReference>
<dbReference type="PROSITE" id="PS51686">
    <property type="entry name" value="SAM_MT_RSMB_NOP"/>
    <property type="match status" value="1"/>
</dbReference>
<dbReference type="CDD" id="cd02440">
    <property type="entry name" value="AdoMet_MTases"/>
    <property type="match status" value="1"/>
</dbReference>
<accession>A0ABR4YJ83</accession>
<name>A0ABR4YJ83_9BACT</name>
<dbReference type="SUPFAM" id="SSF53335">
    <property type="entry name" value="S-adenosyl-L-methionine-dependent methyltransferases"/>
    <property type="match status" value="1"/>
</dbReference>
<evidence type="ECO:0000256" key="1">
    <source>
        <dbReference type="ARBA" id="ARBA00022490"/>
    </source>
</evidence>
<dbReference type="Gene3D" id="2.30.130.60">
    <property type="match status" value="1"/>
</dbReference>
<dbReference type="InterPro" id="IPR049560">
    <property type="entry name" value="MeTrfase_RsmB-F_NOP2_cat"/>
</dbReference>
<dbReference type="Pfam" id="PF17125">
    <property type="entry name" value="Methyltr_RsmF_N"/>
    <property type="match status" value="1"/>
</dbReference>
<evidence type="ECO:0000313" key="9">
    <source>
        <dbReference type="Proteomes" id="UP000030889"/>
    </source>
</evidence>
<dbReference type="EMBL" id="JRGF01000005">
    <property type="protein sequence ID" value="KHE42295.1"/>
    <property type="molecule type" value="Genomic_DNA"/>
</dbReference>
<protein>
    <submittedName>
        <fullName evidence="8">rRNA cytosine-C5-methylase</fullName>
    </submittedName>
</protein>
<evidence type="ECO:0000313" key="8">
    <source>
        <dbReference type="EMBL" id="KHE42295.1"/>
    </source>
</evidence>
<dbReference type="Proteomes" id="UP000030889">
    <property type="component" value="Unassembled WGS sequence"/>
</dbReference>
<feature type="binding site" evidence="6">
    <location>
        <position position="158"/>
    </location>
    <ligand>
        <name>S-adenosyl-L-methionine</name>
        <dbReference type="ChEBI" id="CHEBI:59789"/>
    </ligand>
</feature>
<proteinExistence type="inferred from homology"/>
<sequence length="452" mass="49940">MTVSLPEAFIRNIRRDIPGDADALFSVLDGTPPVSVRWNPYKTQSPAEGIPVAWCRYGRYLPERPSFTTDPLFHAGAYYVQEASSMFVEHLLRSTTEPEGARILDLCAAPGGKATLYSTLAGGDGIVIANEVIRSRALILADNIRKWGIGNTMVTNNDPAHFAGLGEWFDAVAVDAPCSGEGMFRKSPEARGEWSEANVRLCAARQRRIVSDAWAALRPGGVLIYSTCTFNRTEDEENVRWIAEELGGEDAGAMVPPDWGIEEREAGGVRCFRLWPHRIAGEGFFAAAIRKGGQRGRPLRPKPRKTLLAEASRSETAELSRWVGQPDLMRFARIGDSLYGYYATPFADIRSAAEYLNTLHSGICMGQMFGGRLKPDHSLAMFHDLARSAAAETPLSSDEALHYLRREDFAPQAEAAEGMNLMTFEGYALGWAKRIGNRFNNLYPKSQMILNK</sequence>
<dbReference type="InterPro" id="IPR031341">
    <property type="entry name" value="Methyltr_RsmF_N"/>
</dbReference>
<keyword evidence="1" id="KW-0963">Cytoplasm</keyword>
<feature type="binding site" evidence="6">
    <location>
        <position position="131"/>
    </location>
    <ligand>
        <name>S-adenosyl-L-methionine</name>
        <dbReference type="ChEBI" id="CHEBI:59789"/>
    </ligand>
</feature>
<dbReference type="InterPro" id="IPR023267">
    <property type="entry name" value="RCMT"/>
</dbReference>
<feature type="binding site" evidence="6">
    <location>
        <position position="175"/>
    </location>
    <ligand>
        <name>S-adenosyl-L-methionine</name>
        <dbReference type="ChEBI" id="CHEBI:59789"/>
    </ligand>
</feature>
<keyword evidence="3 6" id="KW-0808">Transferase</keyword>
<keyword evidence="9" id="KW-1185">Reference proteome</keyword>
<dbReference type="Gene3D" id="3.30.70.1170">
    <property type="entry name" value="Sun protein, domain 3"/>
    <property type="match status" value="1"/>
</dbReference>
<keyword evidence="2 6" id="KW-0489">Methyltransferase</keyword>
<dbReference type="PANTHER" id="PTHR22807">
    <property type="entry name" value="NOP2 YEAST -RELATED NOL1/NOP2/FMU SUN DOMAIN-CONTAINING"/>
    <property type="match status" value="1"/>
</dbReference>
<keyword evidence="5 6" id="KW-0694">RNA-binding</keyword>
<evidence type="ECO:0000256" key="4">
    <source>
        <dbReference type="ARBA" id="ARBA00022691"/>
    </source>
</evidence>
<evidence type="ECO:0000256" key="2">
    <source>
        <dbReference type="ARBA" id="ARBA00022603"/>
    </source>
</evidence>